<dbReference type="Gene3D" id="2.60.40.10">
    <property type="entry name" value="Immunoglobulins"/>
    <property type="match status" value="2"/>
</dbReference>
<feature type="domain" description="Ig-like" evidence="6">
    <location>
        <begin position="150"/>
        <end position="253"/>
    </location>
</feature>
<dbReference type="PANTHER" id="PTHR44337">
    <property type="entry name" value="CARCINOEMBRYONIC ANTIGEN-RELATED CELL ADHESION MOLECULE 8"/>
    <property type="match status" value="1"/>
</dbReference>
<accession>A0ABD0XCG8</accession>
<protein>
    <recommendedName>
        <fullName evidence="6">Ig-like domain-containing protein</fullName>
    </recommendedName>
</protein>
<dbReference type="InterPro" id="IPR036179">
    <property type="entry name" value="Ig-like_dom_sf"/>
</dbReference>
<sequence length="591" mass="66733">MTSGSRLKQVDTSCVDTDIEGDLQNQSLLMLSEKAEMMTVKDFFRTMLVILGVCTCCHEANATVLSRPRLTGPYVALVGAVESFECGLQDSPENQTILYKLYRKEDQSKIISEYSSLNGDRALFTIVVSTSYEGNLVCVASVQNNTAIQPTYSNVNYFRVLVPVEGAKLVASSGSLELHEGKTLALRCNISKGNHVTYDWQMDGKPLPTSPPYYPRREELFIYRTTPQHSGAYRCVATNQLNETQIYSSKSDALDIKVKGQLQELVSEPELSFYVFKENTFFASVTCQSLNGTPPITFSLYNRTELVGNGTVHGQNFVFNISVVLDRHMGWLQCQAENGDKVAYSKWVAMHIVTVGGTVTMTYDTDVGENFSIVGLRFYCSVERGTFPQYRWFLNGTFLEGRSNFYWVESQPERSILFLAVGSDSSGTYHCEVSDSFDDMNVVRSMEKYIDEKVLNELPTAVLAVVFGCFLFLIVLLTICCLVGLFYSKSKYHVEESILDLRSGLEKRNRMVADRHGDILLGHPCIMVADFDNQVHEDEDDYMEGEDLVRGDDIIDPDQWDAESTDEWLELQQKCQKRKTFEDEDVFLDDP</sequence>
<keyword evidence="4" id="KW-0393">Immunoglobulin domain</keyword>
<dbReference type="CDD" id="cd00096">
    <property type="entry name" value="Ig"/>
    <property type="match status" value="2"/>
</dbReference>
<feature type="domain" description="Ig-like" evidence="6">
    <location>
        <begin position="368"/>
        <end position="447"/>
    </location>
</feature>
<dbReference type="EMBL" id="JAGEUA010000002">
    <property type="protein sequence ID" value="KAL1005512.1"/>
    <property type="molecule type" value="Genomic_DNA"/>
</dbReference>
<gene>
    <name evidence="7" type="ORF">UPYG_G00060040</name>
</gene>
<feature type="transmembrane region" description="Helical" evidence="5">
    <location>
        <begin position="461"/>
        <end position="487"/>
    </location>
</feature>
<name>A0ABD0XCG8_UMBPY</name>
<keyword evidence="5" id="KW-0812">Transmembrane</keyword>
<evidence type="ECO:0000313" key="7">
    <source>
        <dbReference type="EMBL" id="KAL1005512.1"/>
    </source>
</evidence>
<dbReference type="InterPro" id="IPR003598">
    <property type="entry name" value="Ig_sub2"/>
</dbReference>
<evidence type="ECO:0000256" key="3">
    <source>
        <dbReference type="ARBA" id="ARBA00023180"/>
    </source>
</evidence>
<dbReference type="InterPro" id="IPR007110">
    <property type="entry name" value="Ig-like_dom"/>
</dbReference>
<dbReference type="Pfam" id="PF13895">
    <property type="entry name" value="Ig_2"/>
    <property type="match status" value="1"/>
</dbReference>
<evidence type="ECO:0000256" key="5">
    <source>
        <dbReference type="SAM" id="Phobius"/>
    </source>
</evidence>
<evidence type="ECO:0000313" key="8">
    <source>
        <dbReference type="Proteomes" id="UP001557470"/>
    </source>
</evidence>
<dbReference type="InterPro" id="IPR052598">
    <property type="entry name" value="IgSF_CEA-related"/>
</dbReference>
<keyword evidence="8" id="KW-1185">Reference proteome</keyword>
<proteinExistence type="predicted"/>
<dbReference type="SUPFAM" id="SSF48726">
    <property type="entry name" value="Immunoglobulin"/>
    <property type="match status" value="2"/>
</dbReference>
<keyword evidence="2" id="KW-1015">Disulfide bond</keyword>
<organism evidence="7 8">
    <name type="scientific">Umbra pygmaea</name>
    <name type="common">Eastern mudminnow</name>
    <dbReference type="NCBI Taxonomy" id="75934"/>
    <lineage>
        <taxon>Eukaryota</taxon>
        <taxon>Metazoa</taxon>
        <taxon>Chordata</taxon>
        <taxon>Craniata</taxon>
        <taxon>Vertebrata</taxon>
        <taxon>Euteleostomi</taxon>
        <taxon>Actinopterygii</taxon>
        <taxon>Neopterygii</taxon>
        <taxon>Teleostei</taxon>
        <taxon>Protacanthopterygii</taxon>
        <taxon>Esociformes</taxon>
        <taxon>Umbridae</taxon>
        <taxon>Umbra</taxon>
    </lineage>
</organism>
<dbReference type="PANTHER" id="PTHR44337:SF8">
    <property type="entry name" value="IMMUNOGLOBULIN SUBTYPE DOMAIN-CONTAINING PROTEIN"/>
    <property type="match status" value="1"/>
</dbReference>
<keyword evidence="3" id="KW-0325">Glycoprotein</keyword>
<evidence type="ECO:0000256" key="4">
    <source>
        <dbReference type="ARBA" id="ARBA00023319"/>
    </source>
</evidence>
<keyword evidence="5" id="KW-0472">Membrane</keyword>
<evidence type="ECO:0000256" key="1">
    <source>
        <dbReference type="ARBA" id="ARBA00022729"/>
    </source>
</evidence>
<dbReference type="Proteomes" id="UP001557470">
    <property type="component" value="Unassembled WGS sequence"/>
</dbReference>
<comment type="caution">
    <text evidence="7">The sequence shown here is derived from an EMBL/GenBank/DDBJ whole genome shotgun (WGS) entry which is preliminary data.</text>
</comment>
<dbReference type="SMART" id="SM00409">
    <property type="entry name" value="IG"/>
    <property type="match status" value="3"/>
</dbReference>
<evidence type="ECO:0000259" key="6">
    <source>
        <dbReference type="PROSITE" id="PS50835"/>
    </source>
</evidence>
<keyword evidence="1" id="KW-0732">Signal</keyword>
<reference evidence="7 8" key="1">
    <citation type="submission" date="2024-06" db="EMBL/GenBank/DDBJ databases">
        <authorList>
            <person name="Pan Q."/>
            <person name="Wen M."/>
            <person name="Jouanno E."/>
            <person name="Zahm M."/>
            <person name="Klopp C."/>
            <person name="Cabau C."/>
            <person name="Louis A."/>
            <person name="Berthelot C."/>
            <person name="Parey E."/>
            <person name="Roest Crollius H."/>
            <person name="Montfort J."/>
            <person name="Robinson-Rechavi M."/>
            <person name="Bouchez O."/>
            <person name="Lampietro C."/>
            <person name="Lopez Roques C."/>
            <person name="Donnadieu C."/>
            <person name="Postlethwait J."/>
            <person name="Bobe J."/>
            <person name="Verreycken H."/>
            <person name="Guiguen Y."/>
        </authorList>
    </citation>
    <scope>NUCLEOTIDE SEQUENCE [LARGE SCALE GENOMIC DNA]</scope>
    <source>
        <strain evidence="7">Up_M1</strain>
        <tissue evidence="7">Testis</tissue>
    </source>
</reference>
<keyword evidence="5" id="KW-1133">Transmembrane helix</keyword>
<dbReference type="SMART" id="SM00408">
    <property type="entry name" value="IGc2"/>
    <property type="match status" value="2"/>
</dbReference>
<dbReference type="InterPro" id="IPR013783">
    <property type="entry name" value="Ig-like_fold"/>
</dbReference>
<dbReference type="PROSITE" id="PS50835">
    <property type="entry name" value="IG_LIKE"/>
    <property type="match status" value="2"/>
</dbReference>
<dbReference type="AlphaFoldDB" id="A0ABD0XCG8"/>
<dbReference type="InterPro" id="IPR003599">
    <property type="entry name" value="Ig_sub"/>
</dbReference>
<evidence type="ECO:0000256" key="2">
    <source>
        <dbReference type="ARBA" id="ARBA00023157"/>
    </source>
</evidence>